<reference evidence="12 13" key="2">
    <citation type="journal article" date="2019" name="G3 (Bethesda)">
        <title>Hybrid Assembly of the Genome of the Entomopathogenic Nematode Steinernema carpocapsae Identifies the X-Chromosome.</title>
        <authorList>
            <person name="Serra L."/>
            <person name="Macchietto M."/>
            <person name="Macias-Munoz A."/>
            <person name="McGill C.J."/>
            <person name="Rodriguez I.M."/>
            <person name="Rodriguez B."/>
            <person name="Murad R."/>
            <person name="Mortazavi A."/>
        </authorList>
    </citation>
    <scope>NUCLEOTIDE SEQUENCE [LARGE SCALE GENOMIC DNA]</scope>
    <source>
        <strain evidence="12 13">ALL</strain>
    </source>
</reference>
<comment type="domain">
    <text evidence="9">The PHD-type zinc finger mediates the binding to H3K4me3.</text>
</comment>
<dbReference type="Proteomes" id="UP000298663">
    <property type="component" value="Unassembled WGS sequence"/>
</dbReference>
<feature type="binding site" evidence="7">
    <location>
        <position position="204"/>
    </location>
    <ligand>
        <name>Zn(2+)</name>
        <dbReference type="ChEBI" id="CHEBI:29105"/>
        <label>2</label>
    </ligand>
</feature>
<feature type="region of interest" description="Disordered" evidence="10">
    <location>
        <begin position="239"/>
        <end position="300"/>
    </location>
</feature>
<evidence type="ECO:0000256" key="3">
    <source>
        <dbReference type="ARBA" id="ARBA00022723"/>
    </source>
</evidence>
<dbReference type="SUPFAM" id="SSF57903">
    <property type="entry name" value="FYVE/PHD zinc finger"/>
    <property type="match status" value="1"/>
</dbReference>
<feature type="binding site" evidence="7">
    <location>
        <position position="213"/>
    </location>
    <ligand>
        <name>Zn(2+)</name>
        <dbReference type="ChEBI" id="CHEBI:29105"/>
        <label>1</label>
    </ligand>
</feature>
<dbReference type="GO" id="GO:0006325">
    <property type="term" value="P:chromatin organization"/>
    <property type="evidence" value="ECO:0007669"/>
    <property type="project" value="UniProtKB-KW"/>
</dbReference>
<dbReference type="PROSITE" id="PS50016">
    <property type="entry name" value="ZF_PHD_2"/>
    <property type="match status" value="1"/>
</dbReference>
<accession>A0A4U5MM87</accession>
<dbReference type="InterPro" id="IPR019786">
    <property type="entry name" value="Zinc_finger_PHD-type_CS"/>
</dbReference>
<keyword evidence="6 9" id="KW-0539">Nucleus</keyword>
<dbReference type="InterPro" id="IPR011011">
    <property type="entry name" value="Znf_FYVE_PHD"/>
</dbReference>
<dbReference type="GO" id="GO:0005634">
    <property type="term" value="C:nucleus"/>
    <property type="evidence" value="ECO:0007669"/>
    <property type="project" value="UniProtKB-SubCell"/>
</dbReference>
<evidence type="ECO:0000256" key="10">
    <source>
        <dbReference type="SAM" id="MobiDB-lite"/>
    </source>
</evidence>
<comment type="subunit">
    <text evidence="9">Component of an histone acetyltransferase complex. Interacts with H3K4me3 and to a lesser extent with H3K4me2.</text>
</comment>
<feature type="binding site" evidence="7">
    <location>
        <position position="210"/>
    </location>
    <ligand>
        <name>Zn(2+)</name>
        <dbReference type="ChEBI" id="CHEBI:29105"/>
        <label>1</label>
    </ligand>
</feature>
<evidence type="ECO:0000256" key="5">
    <source>
        <dbReference type="ARBA" id="ARBA00022833"/>
    </source>
</evidence>
<dbReference type="InterPro" id="IPR013083">
    <property type="entry name" value="Znf_RING/FYVE/PHD"/>
</dbReference>
<comment type="caution">
    <text evidence="12">The sequence shown here is derived from an EMBL/GenBank/DDBJ whole genome shotgun (WGS) entry which is preliminary data.</text>
</comment>
<evidence type="ECO:0000259" key="11">
    <source>
        <dbReference type="PROSITE" id="PS50016"/>
    </source>
</evidence>
<keyword evidence="4 8" id="KW-0863">Zinc-finger</keyword>
<dbReference type="InterPro" id="IPR024610">
    <property type="entry name" value="ING_N_histone-binding"/>
</dbReference>
<evidence type="ECO:0000256" key="6">
    <source>
        <dbReference type="ARBA" id="ARBA00023242"/>
    </source>
</evidence>
<evidence type="ECO:0000256" key="2">
    <source>
        <dbReference type="ARBA" id="ARBA00010210"/>
    </source>
</evidence>
<dbReference type="STRING" id="34508.A0A4U5MM87"/>
<dbReference type="AlphaFoldDB" id="A0A4U5MM87"/>
<gene>
    <name evidence="12" type="ORF">L596_022586</name>
</gene>
<evidence type="ECO:0000256" key="9">
    <source>
        <dbReference type="RuleBase" id="RU361213"/>
    </source>
</evidence>
<dbReference type="Gene3D" id="3.30.40.10">
    <property type="entry name" value="Zinc/RING finger domain, C3HC4 (zinc finger)"/>
    <property type="match status" value="1"/>
</dbReference>
<sequence length="300" mass="34789">MEKIREVMDVIPPKFVEKLFALQKLDIEANKLVEEADSRSEEVYKNLPKRPTDKEVAEVTRLYHRASELSDQKLKITSELEDLIETGIANLSAEYKKYCHMILKDVKHYREILDAHLKREKEAEQITISYGRRSTNAADRHKSNWLQSHKEELPQIQEVIKQLRLDDRHIIPTMAQVNDNHAPKFCKCHKQSYGKMIQCEAAKCPYDWFHYECVGLTVEPSGEEPWYCNFCAARDGLVSGSSQGRPKRRKRGPYKKKKAAAHTKEVPLRLGSDRADRSGLQRMKPTGEGRQQRLRDTTDV</sequence>
<evidence type="ECO:0000256" key="4">
    <source>
        <dbReference type="ARBA" id="ARBA00022771"/>
    </source>
</evidence>
<keyword evidence="5 7" id="KW-0862">Zinc</keyword>
<dbReference type="InterPro" id="IPR019787">
    <property type="entry name" value="Znf_PHD-finger"/>
</dbReference>
<comment type="function">
    <text evidence="9">Component of an histone acetyltransferase complex.</text>
</comment>
<dbReference type="OrthoDB" id="5411773at2759"/>
<name>A0A4U5MM87_STECR</name>
<feature type="binding site" evidence="7">
    <location>
        <position position="228"/>
    </location>
    <ligand>
        <name>Zn(2+)</name>
        <dbReference type="ChEBI" id="CHEBI:29105"/>
        <label>2</label>
    </ligand>
</feature>
<evidence type="ECO:0000313" key="13">
    <source>
        <dbReference type="Proteomes" id="UP000298663"/>
    </source>
</evidence>
<dbReference type="CDD" id="cd15505">
    <property type="entry name" value="PHD_ING"/>
    <property type="match status" value="1"/>
</dbReference>
<dbReference type="SMART" id="SM00249">
    <property type="entry name" value="PHD"/>
    <property type="match status" value="1"/>
</dbReference>
<feature type="domain" description="PHD-type" evidence="11">
    <location>
        <begin position="183"/>
        <end position="234"/>
    </location>
</feature>
<proteinExistence type="inferred from homology"/>
<keyword evidence="3 7" id="KW-0479">Metal-binding</keyword>
<feature type="compositionally biased region" description="Basic and acidic residues" evidence="10">
    <location>
        <begin position="262"/>
        <end position="300"/>
    </location>
</feature>
<dbReference type="InterPro" id="IPR028651">
    <property type="entry name" value="ING_fam"/>
</dbReference>
<comment type="similarity">
    <text evidence="2 9">Belongs to the ING family.</text>
</comment>
<dbReference type="Pfam" id="PF12998">
    <property type="entry name" value="ING"/>
    <property type="match status" value="1"/>
</dbReference>
<keyword evidence="13" id="KW-1185">Reference proteome</keyword>
<dbReference type="GO" id="GO:0008270">
    <property type="term" value="F:zinc ion binding"/>
    <property type="evidence" value="ECO:0007669"/>
    <property type="project" value="UniProtKB-KW"/>
</dbReference>
<feature type="binding site" evidence="7">
    <location>
        <position position="188"/>
    </location>
    <ligand>
        <name>Zn(2+)</name>
        <dbReference type="ChEBI" id="CHEBI:29105"/>
        <label>1</label>
    </ligand>
</feature>
<organism evidence="12 13">
    <name type="scientific">Steinernema carpocapsae</name>
    <name type="common">Entomopathogenic nematode</name>
    <dbReference type="NCBI Taxonomy" id="34508"/>
    <lineage>
        <taxon>Eukaryota</taxon>
        <taxon>Metazoa</taxon>
        <taxon>Ecdysozoa</taxon>
        <taxon>Nematoda</taxon>
        <taxon>Chromadorea</taxon>
        <taxon>Rhabditida</taxon>
        <taxon>Tylenchina</taxon>
        <taxon>Panagrolaimomorpha</taxon>
        <taxon>Strongyloidoidea</taxon>
        <taxon>Steinernematidae</taxon>
        <taxon>Steinernema</taxon>
    </lineage>
</organism>
<evidence type="ECO:0000256" key="1">
    <source>
        <dbReference type="ARBA" id="ARBA00004123"/>
    </source>
</evidence>
<protein>
    <recommendedName>
        <fullName evidence="9">Inhibitor of growth protein</fullName>
    </recommendedName>
</protein>
<reference evidence="12 13" key="1">
    <citation type="journal article" date="2015" name="Genome Biol.">
        <title>Comparative genomics of Steinernema reveals deeply conserved gene regulatory networks.</title>
        <authorList>
            <person name="Dillman A.R."/>
            <person name="Macchietto M."/>
            <person name="Porter C.F."/>
            <person name="Rogers A."/>
            <person name="Williams B."/>
            <person name="Antoshechkin I."/>
            <person name="Lee M.M."/>
            <person name="Goodwin Z."/>
            <person name="Lu X."/>
            <person name="Lewis E.E."/>
            <person name="Goodrich-Blair H."/>
            <person name="Stock S.P."/>
            <person name="Adams B.J."/>
            <person name="Sternberg P.W."/>
            <person name="Mortazavi A."/>
        </authorList>
    </citation>
    <scope>NUCLEOTIDE SEQUENCE [LARGE SCALE GENOMIC DNA]</scope>
    <source>
        <strain evidence="12 13">ALL</strain>
    </source>
</reference>
<dbReference type="InterPro" id="IPR001965">
    <property type="entry name" value="Znf_PHD"/>
</dbReference>
<dbReference type="PANTHER" id="PTHR10333">
    <property type="entry name" value="INHIBITOR OF GROWTH PROTEIN"/>
    <property type="match status" value="1"/>
</dbReference>
<feature type="binding site" evidence="7">
    <location>
        <position position="231"/>
    </location>
    <ligand>
        <name>Zn(2+)</name>
        <dbReference type="ChEBI" id="CHEBI:29105"/>
        <label>2</label>
    </ligand>
</feature>
<evidence type="ECO:0000256" key="7">
    <source>
        <dbReference type="PIRSR" id="PIRSR628651-51"/>
    </source>
</evidence>
<evidence type="ECO:0000313" key="12">
    <source>
        <dbReference type="EMBL" id="TKR70581.1"/>
    </source>
</evidence>
<dbReference type="Gene3D" id="6.10.140.1740">
    <property type="match status" value="1"/>
</dbReference>
<feature type="binding site" evidence="7">
    <location>
        <position position="186"/>
    </location>
    <ligand>
        <name>Zn(2+)</name>
        <dbReference type="ChEBI" id="CHEBI:29105"/>
        <label>1</label>
    </ligand>
</feature>
<dbReference type="PROSITE" id="PS01359">
    <property type="entry name" value="ZF_PHD_1"/>
    <property type="match status" value="1"/>
</dbReference>
<keyword evidence="9" id="KW-0156">Chromatin regulator</keyword>
<comment type="subcellular location">
    <subcellularLocation>
        <location evidence="1 9">Nucleus</location>
    </subcellularLocation>
</comment>
<feature type="compositionally biased region" description="Basic residues" evidence="10">
    <location>
        <begin position="245"/>
        <end position="261"/>
    </location>
</feature>
<evidence type="ECO:0000256" key="8">
    <source>
        <dbReference type="PROSITE-ProRule" id="PRU00146"/>
    </source>
</evidence>
<feature type="binding site" evidence="7">
    <location>
        <position position="199"/>
    </location>
    <ligand>
        <name>Zn(2+)</name>
        <dbReference type="ChEBI" id="CHEBI:29105"/>
        <label>2</label>
    </ligand>
</feature>
<dbReference type="EMBL" id="AZBU02000007">
    <property type="protein sequence ID" value="TKR70581.1"/>
    <property type="molecule type" value="Genomic_DNA"/>
</dbReference>